<keyword evidence="1" id="KW-0175">Coiled coil</keyword>
<organism evidence="3 4">
    <name type="scientific">Nitrospira moscoviensis</name>
    <dbReference type="NCBI Taxonomy" id="42253"/>
    <lineage>
        <taxon>Bacteria</taxon>
        <taxon>Pseudomonadati</taxon>
        <taxon>Nitrospirota</taxon>
        <taxon>Nitrospiria</taxon>
        <taxon>Nitrospirales</taxon>
        <taxon>Nitrospiraceae</taxon>
        <taxon>Nitrospira</taxon>
    </lineage>
</organism>
<dbReference type="AlphaFoldDB" id="A0A0K2GK96"/>
<sequence length="157" mass="17817">MEMDRRRRIGVLAGSAMLAALWLLTGQAHGAESVPWECSTYSPEAQTRCMQAMIESQREKIGQLEGRIQSQQSQIGELRSQLDRESRAAADLQRQLTDRPPSIAPAPVPYPSPYLYAAPPGIGLGLYFGRPWIYGGPYLYGPPYWGPRWHGHWRHRW</sequence>
<keyword evidence="4" id="KW-1185">Reference proteome</keyword>
<feature type="coiled-coil region" evidence="1">
    <location>
        <begin position="54"/>
        <end position="95"/>
    </location>
</feature>
<gene>
    <name evidence="3" type="ORF">NITMOv2_4656</name>
</gene>
<accession>A0A0K2GK96</accession>
<feature type="chain" id="PRO_5005477087" evidence="2">
    <location>
        <begin position="31"/>
        <end position="157"/>
    </location>
</feature>
<evidence type="ECO:0000256" key="1">
    <source>
        <dbReference type="SAM" id="Coils"/>
    </source>
</evidence>
<dbReference type="OrthoDB" id="9789435at2"/>
<feature type="signal peptide" evidence="2">
    <location>
        <begin position="1"/>
        <end position="30"/>
    </location>
</feature>
<evidence type="ECO:0000256" key="2">
    <source>
        <dbReference type="SAM" id="SignalP"/>
    </source>
</evidence>
<evidence type="ECO:0000313" key="4">
    <source>
        <dbReference type="Proteomes" id="UP000069205"/>
    </source>
</evidence>
<proteinExistence type="predicted"/>
<keyword evidence="2" id="KW-0732">Signal</keyword>
<name>A0A0K2GK96_NITMO</name>
<evidence type="ECO:0000313" key="3">
    <source>
        <dbReference type="EMBL" id="ALA61027.1"/>
    </source>
</evidence>
<dbReference type="KEGG" id="nmv:NITMOv2_4656"/>
<dbReference type="PATRIC" id="fig|42253.5.peg.4591"/>
<protein>
    <submittedName>
        <fullName evidence="3">Uncharacterized protein</fullName>
    </submittedName>
</protein>
<dbReference type="Proteomes" id="UP000069205">
    <property type="component" value="Chromosome"/>
</dbReference>
<dbReference type="RefSeq" id="WP_053381791.1">
    <property type="nucleotide sequence ID" value="NZ_CP011801.1"/>
</dbReference>
<dbReference type="EMBL" id="CP011801">
    <property type="protein sequence ID" value="ALA61027.1"/>
    <property type="molecule type" value="Genomic_DNA"/>
</dbReference>
<reference evidence="3 4" key="1">
    <citation type="journal article" date="2015" name="Proc. Natl. Acad. Sci. U.S.A.">
        <title>Expanded metabolic versatility of ubiquitous nitrite-oxidizing bacteria from the genus Nitrospira.</title>
        <authorList>
            <person name="Koch H."/>
            <person name="Lucker S."/>
            <person name="Albertsen M."/>
            <person name="Kitzinger K."/>
            <person name="Herbold C."/>
            <person name="Spieck E."/>
            <person name="Nielsen P.H."/>
            <person name="Wagner M."/>
            <person name="Daims H."/>
        </authorList>
    </citation>
    <scope>NUCLEOTIDE SEQUENCE [LARGE SCALE GENOMIC DNA]</scope>
    <source>
        <strain evidence="3 4">NSP M-1</strain>
    </source>
</reference>